<dbReference type="Proteomes" id="UP000234296">
    <property type="component" value="Unassembled WGS sequence"/>
</dbReference>
<keyword evidence="3" id="KW-1185">Reference proteome</keyword>
<sequence length="262" mass="29772">MLNAESRKRLRSLIPAGLIATKTWLQENDLNPHFIDNAVKSGTLISLKPGVYMREPAPLLWKGVVTSLQRMQEHPVHVGGLTALELDGLAHYQSRGKLVSVQLYSAAPMPTWLNKLGINTHFDYHSTRKIWPESLMHEKKFLREEVWHDSLPALHYSGSEKAMLEVLNDVPKTISFEHADQLMQGLSTLSPRKIDALLRACSSIKAKRLFMWLAERHNHAWLKHLHPEAYDFGSGKRELAKAGRLDNKWNITVPKEDAPRSG</sequence>
<dbReference type="InterPro" id="IPR033455">
    <property type="entry name" value="AbiEi_3_N"/>
</dbReference>
<reference evidence="3" key="1">
    <citation type="submission" date="2017-12" db="EMBL/GenBank/DDBJ databases">
        <title>The genome sequence of Pantoea sp. 596.</title>
        <authorList>
            <person name="Gao J."/>
            <person name="Mao X."/>
            <person name="Sun J."/>
        </authorList>
    </citation>
    <scope>NUCLEOTIDE SEQUENCE [LARGE SCALE GENOMIC DNA]</scope>
    <source>
        <strain evidence="3">596</strain>
    </source>
</reference>
<organism evidence="2 3">
    <name type="scientific">Pantoea endophytica</name>
    <dbReference type="NCBI Taxonomy" id="92488"/>
    <lineage>
        <taxon>Bacteria</taxon>
        <taxon>Pseudomonadati</taxon>
        <taxon>Pseudomonadota</taxon>
        <taxon>Gammaproteobacteria</taxon>
        <taxon>Enterobacterales</taxon>
        <taxon>Erwiniaceae</taxon>
        <taxon>Pantoea</taxon>
    </lineage>
</organism>
<evidence type="ECO:0000313" key="2">
    <source>
        <dbReference type="EMBL" id="PLR19756.1"/>
    </source>
</evidence>
<name>A0ABX4SK78_9GAMM</name>
<feature type="domain" description="Transcriptional regulator AbiEi antitoxin N-terminal" evidence="1">
    <location>
        <begin position="8"/>
        <end position="92"/>
    </location>
</feature>
<dbReference type="RefSeq" id="WP_101764426.1">
    <property type="nucleotide sequence ID" value="NZ_PJRT01000033.1"/>
</dbReference>
<evidence type="ECO:0000259" key="1">
    <source>
        <dbReference type="Pfam" id="PF17194"/>
    </source>
</evidence>
<protein>
    <recommendedName>
        <fullName evidence="1">Transcriptional regulator AbiEi antitoxin N-terminal domain-containing protein</fullName>
    </recommendedName>
</protein>
<comment type="caution">
    <text evidence="2">The sequence shown here is derived from an EMBL/GenBank/DDBJ whole genome shotgun (WGS) entry which is preliminary data.</text>
</comment>
<gene>
    <name evidence="2" type="ORF">PZBJ_22850</name>
</gene>
<accession>A0ABX4SK78</accession>
<dbReference type="EMBL" id="PJRT01000033">
    <property type="protein sequence ID" value="PLR19756.1"/>
    <property type="molecule type" value="Genomic_DNA"/>
</dbReference>
<proteinExistence type="predicted"/>
<dbReference type="Pfam" id="PF17194">
    <property type="entry name" value="AbiEi_3_N"/>
    <property type="match status" value="1"/>
</dbReference>
<dbReference type="Pfam" id="PF11459">
    <property type="entry name" value="AbiEi_3"/>
    <property type="match status" value="1"/>
</dbReference>
<evidence type="ECO:0000313" key="3">
    <source>
        <dbReference type="Proteomes" id="UP000234296"/>
    </source>
</evidence>
<dbReference type="InterPro" id="IPR021561">
    <property type="entry name" value="AbiEi_3"/>
</dbReference>